<dbReference type="EMBL" id="JAUCGQ010000001">
    <property type="protein sequence ID" value="MDM7854090.1"/>
    <property type="molecule type" value="Genomic_DNA"/>
</dbReference>
<protein>
    <submittedName>
        <fullName evidence="1">DUF1697 domain-containing protein</fullName>
    </submittedName>
</protein>
<dbReference type="Proteomes" id="UP001529338">
    <property type="component" value="Unassembled WGS sequence"/>
</dbReference>
<dbReference type="PIRSF" id="PIRSF008502">
    <property type="entry name" value="UCP008502"/>
    <property type="match status" value="1"/>
</dbReference>
<dbReference type="PANTHER" id="PTHR36439">
    <property type="entry name" value="BLL4334 PROTEIN"/>
    <property type="match status" value="1"/>
</dbReference>
<comment type="caution">
    <text evidence="1">The sequence shown here is derived from an EMBL/GenBank/DDBJ whole genome shotgun (WGS) entry which is preliminary data.</text>
</comment>
<gene>
    <name evidence="1" type="ORF">QRT04_04025</name>
</gene>
<dbReference type="PANTHER" id="PTHR36439:SF1">
    <property type="entry name" value="DUF1697 DOMAIN-CONTAINING PROTEIN"/>
    <property type="match status" value="1"/>
</dbReference>
<organism evidence="1 2">
    <name type="scientific">Cellulomonas alba</name>
    <dbReference type="NCBI Taxonomy" id="3053467"/>
    <lineage>
        <taxon>Bacteria</taxon>
        <taxon>Bacillati</taxon>
        <taxon>Actinomycetota</taxon>
        <taxon>Actinomycetes</taxon>
        <taxon>Micrococcales</taxon>
        <taxon>Cellulomonadaceae</taxon>
        <taxon>Cellulomonas</taxon>
    </lineage>
</organism>
<keyword evidence="2" id="KW-1185">Reference proteome</keyword>
<name>A0ABT7SD45_9CELL</name>
<evidence type="ECO:0000313" key="2">
    <source>
        <dbReference type="Proteomes" id="UP001529338"/>
    </source>
</evidence>
<proteinExistence type="predicted"/>
<dbReference type="Pfam" id="PF08002">
    <property type="entry name" value="DUF1697"/>
    <property type="match status" value="1"/>
</dbReference>
<dbReference type="InterPro" id="IPR012545">
    <property type="entry name" value="DUF1697"/>
</dbReference>
<sequence>MSAVIALLRAVNVGGRTVKAAQLKAVATALGHTEVVTYVNSGNLVLVPGAGESPAQVAGGLSAALGDELGFDVPVIARSAREWDVLVGAVPFRQEAESDPVHLALVCFDGKVTASSVKDFDASAYGNELVVWAASDAYAWYPDGQGRSKLTLDRLSRAAGRAGTARNWRTVLALADLARERS</sequence>
<dbReference type="Gene3D" id="3.30.70.1280">
    <property type="entry name" value="SP0830-like domains"/>
    <property type="match status" value="1"/>
</dbReference>
<dbReference type="SUPFAM" id="SSF160379">
    <property type="entry name" value="SP0830-like"/>
    <property type="match status" value="1"/>
</dbReference>
<dbReference type="RefSeq" id="WP_289453689.1">
    <property type="nucleotide sequence ID" value="NZ_JAUCGQ010000001.1"/>
</dbReference>
<accession>A0ABT7SD45</accession>
<evidence type="ECO:0000313" key="1">
    <source>
        <dbReference type="EMBL" id="MDM7854090.1"/>
    </source>
</evidence>
<reference evidence="1 2" key="1">
    <citation type="submission" date="2023-06" db="EMBL/GenBank/DDBJ databases">
        <title>Cellulomonas sp. MW4 Whole genome sequence.</title>
        <authorList>
            <person name="Park S."/>
        </authorList>
    </citation>
    <scope>NUCLEOTIDE SEQUENCE [LARGE SCALE GENOMIC DNA]</scope>
    <source>
        <strain evidence="1 2">MW4</strain>
    </source>
</reference>